<dbReference type="SUPFAM" id="SSF53756">
    <property type="entry name" value="UDP-Glycosyltransferase/glycogen phosphorylase"/>
    <property type="match status" value="1"/>
</dbReference>
<dbReference type="Pfam" id="PF13692">
    <property type="entry name" value="Glyco_trans_1_4"/>
    <property type="match status" value="1"/>
</dbReference>
<keyword evidence="2" id="KW-1185">Reference proteome</keyword>
<dbReference type="GO" id="GO:0016757">
    <property type="term" value="F:glycosyltransferase activity"/>
    <property type="evidence" value="ECO:0007669"/>
    <property type="project" value="TreeGrafter"/>
</dbReference>
<dbReference type="SMR" id="B8JFD1"/>
<dbReference type="InterPro" id="IPR050194">
    <property type="entry name" value="Glycosyltransferase_grp1"/>
</dbReference>
<dbReference type="HOGENOM" id="CLU_009583_37_1_7"/>
<gene>
    <name evidence="1" type="ordered locus">A2cp1_2971</name>
</gene>
<accession>B8JFD1</accession>
<dbReference type="KEGG" id="acp:A2cp1_2971"/>
<dbReference type="RefSeq" id="WP_012634040.1">
    <property type="nucleotide sequence ID" value="NC_011891.1"/>
</dbReference>
<dbReference type="AlphaFoldDB" id="B8JFD1"/>
<sequence length="391" mass="42822">MTHEPTVHVAAFLDQFCDGKTTHSYASVSVCANMAGPGLSIELHVPAAVRGGRREFVRAAIPAWLCSGYYRADREGRFAEHLCTRKFRVALRRADVAYLWASTPESVYRDVKAAGVPLVVERVNCHRATSIPILEEAYRRAGIPAAHGITASSLEEERRKLAMADWIFAPSPLVRQSLLDEGIADERILPISYGWSQERIGNTPRRVGALPVFLFVGSVCVRKGAHLLVEAWTEADVQGRLDICGPILPEIRAIVGSKLGHPGIRTPGSVWPFSRATAEAEVFAFPTLEEGSSLAVLEAMASGLALLTSPMGAGDIVRHGQDGFVLDPYDRPAWVSALRQLASDPALRARMGASARARAQEFTWPRAGANRRTRLLEAFRTARLADRRRAR</sequence>
<reference evidence="1" key="1">
    <citation type="submission" date="2009-01" db="EMBL/GenBank/DDBJ databases">
        <title>Complete sequence of Anaeromyxobacter dehalogenans 2CP-1.</title>
        <authorList>
            <consortium name="US DOE Joint Genome Institute"/>
            <person name="Lucas S."/>
            <person name="Copeland A."/>
            <person name="Lapidus A."/>
            <person name="Glavina del Rio T."/>
            <person name="Dalin E."/>
            <person name="Tice H."/>
            <person name="Bruce D."/>
            <person name="Goodwin L."/>
            <person name="Pitluck S."/>
            <person name="Saunders E."/>
            <person name="Brettin T."/>
            <person name="Detter J.C."/>
            <person name="Han C."/>
            <person name="Larimer F."/>
            <person name="Land M."/>
            <person name="Hauser L."/>
            <person name="Kyrpides N."/>
            <person name="Ovchinnikova G."/>
            <person name="Beliaev A.S."/>
            <person name="Richardson P."/>
        </authorList>
    </citation>
    <scope>NUCLEOTIDE SEQUENCE</scope>
    <source>
        <strain evidence="1">2CP-1</strain>
    </source>
</reference>
<dbReference type="Gene3D" id="3.40.50.2000">
    <property type="entry name" value="Glycogen Phosphorylase B"/>
    <property type="match status" value="2"/>
</dbReference>
<dbReference type="CDD" id="cd03801">
    <property type="entry name" value="GT4_PimA-like"/>
    <property type="match status" value="1"/>
</dbReference>
<evidence type="ECO:0000313" key="1">
    <source>
        <dbReference type="EMBL" id="ACL66308.1"/>
    </source>
</evidence>
<organism evidence="1 2">
    <name type="scientific">Anaeromyxobacter dehalogenans (strain ATCC BAA-258 / DSM 21875 / 2CP-1)</name>
    <dbReference type="NCBI Taxonomy" id="455488"/>
    <lineage>
        <taxon>Bacteria</taxon>
        <taxon>Pseudomonadati</taxon>
        <taxon>Myxococcota</taxon>
        <taxon>Myxococcia</taxon>
        <taxon>Myxococcales</taxon>
        <taxon>Cystobacterineae</taxon>
        <taxon>Anaeromyxobacteraceae</taxon>
        <taxon>Anaeromyxobacter</taxon>
    </lineage>
</organism>
<proteinExistence type="predicted"/>
<dbReference type="EMBL" id="CP001359">
    <property type="protein sequence ID" value="ACL66308.1"/>
    <property type="molecule type" value="Genomic_DNA"/>
</dbReference>
<protein>
    <submittedName>
        <fullName evidence="1">Glycosyl transferase group 1</fullName>
    </submittedName>
</protein>
<dbReference type="CAZy" id="GT4">
    <property type="family name" value="Glycosyltransferase Family 4"/>
</dbReference>
<dbReference type="PANTHER" id="PTHR45947">
    <property type="entry name" value="SULFOQUINOVOSYL TRANSFERASE SQD2"/>
    <property type="match status" value="1"/>
</dbReference>
<evidence type="ECO:0000313" key="2">
    <source>
        <dbReference type="Proteomes" id="UP000007089"/>
    </source>
</evidence>
<name>B8JFD1_ANAD2</name>
<dbReference type="PANTHER" id="PTHR45947:SF3">
    <property type="entry name" value="SULFOQUINOVOSYL TRANSFERASE SQD2"/>
    <property type="match status" value="1"/>
</dbReference>
<dbReference type="Proteomes" id="UP000007089">
    <property type="component" value="Chromosome"/>
</dbReference>
<keyword evidence="1" id="KW-0808">Transferase</keyword>